<organism evidence="3 4">
    <name type="scientific">Marihabitans asiaticum</name>
    <dbReference type="NCBI Taxonomy" id="415218"/>
    <lineage>
        <taxon>Bacteria</taxon>
        <taxon>Bacillati</taxon>
        <taxon>Actinomycetota</taxon>
        <taxon>Actinomycetes</taxon>
        <taxon>Micrococcales</taxon>
        <taxon>Intrasporangiaceae</taxon>
        <taxon>Marihabitans</taxon>
    </lineage>
</organism>
<dbReference type="SUPFAM" id="SSF101874">
    <property type="entry name" value="YceI-like"/>
    <property type="match status" value="1"/>
</dbReference>
<dbReference type="AlphaFoldDB" id="A0A560WA72"/>
<dbReference type="Proteomes" id="UP000315628">
    <property type="component" value="Unassembled WGS sequence"/>
</dbReference>
<dbReference type="InterPro" id="IPR036761">
    <property type="entry name" value="TTHA0802/YceI-like_sf"/>
</dbReference>
<evidence type="ECO:0000313" key="3">
    <source>
        <dbReference type="EMBL" id="TWD14524.1"/>
    </source>
</evidence>
<comment type="caution">
    <text evidence="3">The sequence shown here is derived from an EMBL/GenBank/DDBJ whole genome shotgun (WGS) entry which is preliminary data.</text>
</comment>
<dbReference type="EMBL" id="VIUW01000003">
    <property type="protein sequence ID" value="TWD14524.1"/>
    <property type="molecule type" value="Genomic_DNA"/>
</dbReference>
<dbReference type="InterPro" id="IPR007372">
    <property type="entry name" value="Lipid/polyisoprenoid-bd_YceI"/>
</dbReference>
<keyword evidence="4" id="KW-1185">Reference proteome</keyword>
<dbReference type="Gene3D" id="2.40.128.110">
    <property type="entry name" value="Lipid/polyisoprenoid-binding, YceI-like"/>
    <property type="match status" value="1"/>
</dbReference>
<dbReference type="Pfam" id="PF04264">
    <property type="entry name" value="YceI"/>
    <property type="match status" value="1"/>
</dbReference>
<dbReference type="PANTHER" id="PTHR34406">
    <property type="entry name" value="PROTEIN YCEI"/>
    <property type="match status" value="1"/>
</dbReference>
<dbReference type="RefSeq" id="WP_144857385.1">
    <property type="nucleotide sequence ID" value="NZ_BAAAYT010000005.1"/>
</dbReference>
<reference evidence="3 4" key="1">
    <citation type="submission" date="2019-06" db="EMBL/GenBank/DDBJ databases">
        <title>Sequencing the genomes of 1000 actinobacteria strains.</title>
        <authorList>
            <person name="Klenk H.-P."/>
        </authorList>
    </citation>
    <scope>NUCLEOTIDE SEQUENCE [LARGE SCALE GENOMIC DNA]</scope>
    <source>
        <strain evidence="3 4">DSM 18935</strain>
    </source>
</reference>
<evidence type="ECO:0000313" key="4">
    <source>
        <dbReference type="Proteomes" id="UP000315628"/>
    </source>
</evidence>
<protein>
    <submittedName>
        <fullName evidence="3">Polyisoprenoid-binding protein YceI</fullName>
    </submittedName>
</protein>
<proteinExistence type="inferred from homology"/>
<accession>A0A560WA72</accession>
<dbReference type="SMART" id="SM00867">
    <property type="entry name" value="YceI"/>
    <property type="match status" value="1"/>
</dbReference>
<evidence type="ECO:0000259" key="2">
    <source>
        <dbReference type="SMART" id="SM00867"/>
    </source>
</evidence>
<sequence length="188" mass="20078">MTTSSTTNQSIAITPGSYTIDPSHSEVGFVARHAMVTKVRGSFRDLAGEIVVADDFSASSARATMQVASIDSGNSDRDGHLRSADFFDAETHPEITFVSTGVRDVSGDEFVLVGELTIKGVTRTVELAAEYEGSAQDPFGNTRIGFTASTEVDREEWDLTWNAALETGGVLVSKKIVLNLEVSAIQQG</sequence>
<dbReference type="PANTHER" id="PTHR34406:SF1">
    <property type="entry name" value="PROTEIN YCEI"/>
    <property type="match status" value="1"/>
</dbReference>
<feature type="domain" description="Lipid/polyisoprenoid-binding YceI-like" evidence="2">
    <location>
        <begin position="17"/>
        <end position="185"/>
    </location>
</feature>
<evidence type="ECO:0000256" key="1">
    <source>
        <dbReference type="ARBA" id="ARBA00008812"/>
    </source>
</evidence>
<comment type="similarity">
    <text evidence="1">Belongs to the UPF0312 family.</text>
</comment>
<dbReference type="OrthoDB" id="9811006at2"/>
<name>A0A560WA72_9MICO</name>
<gene>
    <name evidence="3" type="ORF">FB557_1936</name>
</gene>